<dbReference type="EMBL" id="BAABCY010000043">
    <property type="protein sequence ID" value="GAA3568379.1"/>
    <property type="molecule type" value="Genomic_DNA"/>
</dbReference>
<proteinExistence type="predicted"/>
<evidence type="ECO:0000313" key="1">
    <source>
        <dbReference type="EMBL" id="GAA3568379.1"/>
    </source>
</evidence>
<sequence length="73" mass="8505">MIINVKEYRVIWSNGNSPYGAIDIRNDEGNQARLRSKDPNLLSFWVNILRNEEPVYYNTESNVLYTGTQPLED</sequence>
<comment type="caution">
    <text evidence="1">The sequence shown here is derived from an EMBL/GenBank/DDBJ whole genome shotgun (WGS) entry which is preliminary data.</text>
</comment>
<organism evidence="1 2">
    <name type="scientific">Snuella lapsa</name>
    <dbReference type="NCBI Taxonomy" id="870481"/>
    <lineage>
        <taxon>Bacteria</taxon>
        <taxon>Pseudomonadati</taxon>
        <taxon>Bacteroidota</taxon>
        <taxon>Flavobacteriia</taxon>
        <taxon>Flavobacteriales</taxon>
        <taxon>Flavobacteriaceae</taxon>
        <taxon>Snuella</taxon>
    </lineage>
</organism>
<dbReference type="RefSeq" id="WP_345005615.1">
    <property type="nucleotide sequence ID" value="NZ_BAABCY010000043.1"/>
</dbReference>
<protein>
    <submittedName>
        <fullName evidence="1">Uncharacterized protein</fullName>
    </submittedName>
</protein>
<gene>
    <name evidence="1" type="ORF">GCM10022395_17940</name>
</gene>
<keyword evidence="2" id="KW-1185">Reference proteome</keyword>
<reference evidence="2" key="1">
    <citation type="journal article" date="2019" name="Int. J. Syst. Evol. Microbiol.">
        <title>The Global Catalogue of Microorganisms (GCM) 10K type strain sequencing project: providing services to taxonomists for standard genome sequencing and annotation.</title>
        <authorList>
            <consortium name="The Broad Institute Genomics Platform"/>
            <consortium name="The Broad Institute Genome Sequencing Center for Infectious Disease"/>
            <person name="Wu L."/>
            <person name="Ma J."/>
        </authorList>
    </citation>
    <scope>NUCLEOTIDE SEQUENCE [LARGE SCALE GENOMIC DNA]</scope>
    <source>
        <strain evidence="2">JCM 17111</strain>
    </source>
</reference>
<name>A0ABP6XK51_9FLAO</name>
<dbReference type="Proteomes" id="UP001500954">
    <property type="component" value="Unassembled WGS sequence"/>
</dbReference>
<evidence type="ECO:0000313" key="2">
    <source>
        <dbReference type="Proteomes" id="UP001500954"/>
    </source>
</evidence>
<accession>A0ABP6XK51</accession>